<evidence type="ECO:0000256" key="8">
    <source>
        <dbReference type="ARBA" id="ARBA00022763"/>
    </source>
</evidence>
<dbReference type="FunFam" id="3.40.50.1010:FF:000001">
    <property type="entry name" value="DNA polymerase I"/>
    <property type="match status" value="1"/>
</dbReference>
<evidence type="ECO:0000259" key="19">
    <source>
        <dbReference type="SMART" id="SM00475"/>
    </source>
</evidence>
<dbReference type="GO" id="GO:0003677">
    <property type="term" value="F:DNA binding"/>
    <property type="evidence" value="ECO:0007669"/>
    <property type="project" value="UniProtKB-UniRule"/>
</dbReference>
<evidence type="ECO:0000256" key="9">
    <source>
        <dbReference type="ARBA" id="ARBA00022801"/>
    </source>
</evidence>
<dbReference type="Gene3D" id="3.30.420.10">
    <property type="entry name" value="Ribonuclease H-like superfamily/Ribonuclease H"/>
    <property type="match status" value="1"/>
</dbReference>
<evidence type="ECO:0000256" key="17">
    <source>
        <dbReference type="RuleBase" id="RU004460"/>
    </source>
</evidence>
<dbReference type="GO" id="GO:0006261">
    <property type="term" value="P:DNA-templated DNA replication"/>
    <property type="evidence" value="ECO:0007669"/>
    <property type="project" value="UniProtKB-UniRule"/>
</dbReference>
<dbReference type="Gene3D" id="1.10.150.20">
    <property type="entry name" value="5' to 3' exonuclease, C-terminal subdomain"/>
    <property type="match status" value="2"/>
</dbReference>
<keyword evidence="5 17" id="KW-0548">Nucleotidyltransferase</keyword>
<keyword evidence="12 17" id="KW-0238">DNA-binding</keyword>
<dbReference type="GO" id="GO:0008409">
    <property type="term" value="F:5'-3' exonuclease activity"/>
    <property type="evidence" value="ECO:0007669"/>
    <property type="project" value="InterPro"/>
</dbReference>
<dbReference type="Gene3D" id="3.30.70.370">
    <property type="match status" value="1"/>
</dbReference>
<evidence type="ECO:0000256" key="14">
    <source>
        <dbReference type="ARBA" id="ARBA00049244"/>
    </source>
</evidence>
<evidence type="ECO:0000256" key="10">
    <source>
        <dbReference type="ARBA" id="ARBA00022839"/>
    </source>
</evidence>
<keyword evidence="22" id="KW-1185">Reference proteome</keyword>
<dbReference type="PANTHER" id="PTHR10133:SF27">
    <property type="entry name" value="DNA POLYMERASE NU"/>
    <property type="match status" value="1"/>
</dbReference>
<dbReference type="SUPFAM" id="SSF88723">
    <property type="entry name" value="PIN domain-like"/>
    <property type="match status" value="1"/>
</dbReference>
<dbReference type="InterPro" id="IPR001098">
    <property type="entry name" value="DNA-dir_DNA_pol_A_palm_dom"/>
</dbReference>
<dbReference type="SUPFAM" id="SSF53098">
    <property type="entry name" value="Ribonuclease H-like"/>
    <property type="match status" value="1"/>
</dbReference>
<comment type="catalytic activity">
    <reaction evidence="14 17">
        <text>DNA(n) + a 2'-deoxyribonucleoside 5'-triphosphate = DNA(n+1) + diphosphate</text>
        <dbReference type="Rhea" id="RHEA:22508"/>
        <dbReference type="Rhea" id="RHEA-COMP:17339"/>
        <dbReference type="Rhea" id="RHEA-COMP:17340"/>
        <dbReference type="ChEBI" id="CHEBI:33019"/>
        <dbReference type="ChEBI" id="CHEBI:61560"/>
        <dbReference type="ChEBI" id="CHEBI:173112"/>
        <dbReference type="EC" id="2.7.7.7"/>
    </reaction>
</comment>
<keyword evidence="13 17" id="KW-0234">DNA repair</keyword>
<evidence type="ECO:0000256" key="7">
    <source>
        <dbReference type="ARBA" id="ARBA00022722"/>
    </source>
</evidence>
<accession>A0A7X6KT50</accession>
<dbReference type="InterPro" id="IPR008918">
    <property type="entry name" value="HhH2"/>
</dbReference>
<evidence type="ECO:0000256" key="6">
    <source>
        <dbReference type="ARBA" id="ARBA00022705"/>
    </source>
</evidence>
<evidence type="ECO:0000256" key="13">
    <source>
        <dbReference type="ARBA" id="ARBA00023204"/>
    </source>
</evidence>
<feature type="domain" description="3'-5' exonuclease" evidence="18">
    <location>
        <begin position="322"/>
        <end position="495"/>
    </location>
</feature>
<evidence type="ECO:0000256" key="16">
    <source>
        <dbReference type="NCBIfam" id="TIGR00593"/>
    </source>
</evidence>
<dbReference type="InterPro" id="IPR036397">
    <property type="entry name" value="RNaseH_sf"/>
</dbReference>
<evidence type="ECO:0000256" key="1">
    <source>
        <dbReference type="ARBA" id="ARBA00007705"/>
    </source>
</evidence>
<dbReference type="InterPro" id="IPR020045">
    <property type="entry name" value="DNA_polI_H3TH"/>
</dbReference>
<name>A0A7X6KT50_9CELL</name>
<dbReference type="InterPro" id="IPR002562">
    <property type="entry name" value="3'-5'_exonuclease_dom"/>
</dbReference>
<dbReference type="Proteomes" id="UP000581206">
    <property type="component" value="Unassembled WGS sequence"/>
</dbReference>
<evidence type="ECO:0000256" key="11">
    <source>
        <dbReference type="ARBA" id="ARBA00022932"/>
    </source>
</evidence>
<evidence type="ECO:0000256" key="15">
    <source>
        <dbReference type="ARBA" id="ARBA00053603"/>
    </source>
</evidence>
<dbReference type="CDD" id="cd09898">
    <property type="entry name" value="H3TH_53EXO"/>
    <property type="match status" value="1"/>
</dbReference>
<dbReference type="PRINTS" id="PR00868">
    <property type="entry name" value="DNAPOLI"/>
</dbReference>
<dbReference type="FunFam" id="1.10.150.20:FF:000003">
    <property type="entry name" value="DNA polymerase I"/>
    <property type="match status" value="1"/>
</dbReference>
<gene>
    <name evidence="17 21" type="primary">polA</name>
    <name evidence="21" type="ORF">HGA03_03840</name>
</gene>
<dbReference type="CDD" id="cd09859">
    <property type="entry name" value="PIN_53EXO"/>
    <property type="match status" value="1"/>
</dbReference>
<dbReference type="Pfam" id="PF00476">
    <property type="entry name" value="DNA_pol_A"/>
    <property type="match status" value="1"/>
</dbReference>
<keyword evidence="7" id="KW-0540">Nuclease</keyword>
<dbReference type="CDD" id="cd08637">
    <property type="entry name" value="DNA_pol_A_pol_I_C"/>
    <property type="match status" value="1"/>
</dbReference>
<evidence type="ECO:0000256" key="2">
    <source>
        <dbReference type="ARBA" id="ARBA00012417"/>
    </source>
</evidence>
<comment type="caution">
    <text evidence="21">The sequence shown here is derived from an EMBL/GenBank/DDBJ whole genome shotgun (WGS) entry which is preliminary data.</text>
</comment>
<keyword evidence="4 17" id="KW-0808">Transferase</keyword>
<dbReference type="Pfam" id="PF02739">
    <property type="entry name" value="5_3_exonuc_N"/>
    <property type="match status" value="1"/>
</dbReference>
<dbReference type="InterPro" id="IPR029060">
    <property type="entry name" value="PIN-like_dom_sf"/>
</dbReference>
<keyword evidence="10" id="KW-0269">Exonuclease</keyword>
<keyword evidence="6 17" id="KW-0235">DNA replication</keyword>
<evidence type="ECO:0000256" key="5">
    <source>
        <dbReference type="ARBA" id="ARBA00022695"/>
    </source>
</evidence>
<evidence type="ECO:0000259" key="18">
    <source>
        <dbReference type="SMART" id="SM00474"/>
    </source>
</evidence>
<dbReference type="Gene3D" id="3.40.50.1010">
    <property type="entry name" value="5'-nuclease"/>
    <property type="match status" value="1"/>
</dbReference>
<sequence>MADRLSPVTAATRPRLLLVDGHSMAYRAFFALPVENFATVTGQPTNAVFGFASMLANLLRDEEPTHVAVAFDLGRVTFRTERYPEYKATRDASPEPFRGQVDVIRTLLDAMHIPVLTKPDYEADDILATLSRQGANAGMQVLVCTGDRDALQVVTEDVTVLYPVRGVSELARMTPEAVEAKYGVPPARYPDIAALVGESSDNLPGVPGVGPKTAAKWVTAYDGLDGVVAHAGDIKGKAGESLRANLDQVVLNRELNRLVDDLELPLGPEDLIRRPWDRPAVLELLEELEFRGQLRERLLAVAPGDDGGPAGPVDEPLGSAGPELVTPADGGLAQWLATHAGQRTGVDVQGSHAPAGGDAWGIALSAGGEAVAYDLLRIDPADESALTAWLADEAQPKVVHAAKEAWHALISRGMTLSGVVFDTELGAYLCQPERRGYDLADLAMAYLHRELTPAEKDEPQGALDLGLDGNQEHERGAIRAAAVLDLAEVLQRELDDRGATHLLADVELPLERVLAGMEHVGIAVDTGYLGELEQQYDAVVQRAAGEAYDAIGREVNLGSPKQLQEVLFEQLDMPKTKKTKTGYTTDAAALADLFTKTQHPFLAALLAHRDAIKLRQTVEGLLRSVAPDGRIHTTFQQTIAATGRLSSTDPNLQNIPIRTEAGRQIRRAFVVGEGYETLLTADYSQIEMRIMAHLSGDEGLIEAFRGGEDLHSYVGSRVFGVPTDQVTSAQRSKIKAMSYGLAYGLSSFGLSQQLNIAVGEAAALMEDYFHRFGGVRDYLGTVAQEARGVGYTATILGRRRYLPDLTSDNRIRRESAERMALNAPIQGSAADIIKLAMLGVQRELTEQKLASRMLLQVHDELVLEVAPGERDAVEALVREQMGSAYQLDVPLDVSVGVGDSWHSAGH</sequence>
<feature type="domain" description="DNA-directed DNA polymerase family A palm" evidence="20">
    <location>
        <begin position="662"/>
        <end position="869"/>
    </location>
</feature>
<dbReference type="SMART" id="SM00279">
    <property type="entry name" value="HhH2"/>
    <property type="match status" value="1"/>
</dbReference>
<dbReference type="GO" id="GO:0008408">
    <property type="term" value="F:3'-5' exonuclease activity"/>
    <property type="evidence" value="ECO:0007669"/>
    <property type="project" value="InterPro"/>
</dbReference>
<keyword evidence="9" id="KW-0378">Hydrolase</keyword>
<dbReference type="InterPro" id="IPR036279">
    <property type="entry name" value="5-3_exonuclease_C_sf"/>
</dbReference>
<dbReference type="EC" id="2.7.7.7" evidence="2 16"/>
<dbReference type="SMART" id="SM00482">
    <property type="entry name" value="POLAc"/>
    <property type="match status" value="1"/>
</dbReference>
<dbReference type="CDD" id="cd06140">
    <property type="entry name" value="DNA_polA_I_Bacillus_like_exo"/>
    <property type="match status" value="1"/>
</dbReference>
<dbReference type="NCBIfam" id="TIGR00593">
    <property type="entry name" value="pola"/>
    <property type="match status" value="1"/>
</dbReference>
<dbReference type="RefSeq" id="WP_168628935.1">
    <property type="nucleotide sequence ID" value="NZ_BONL01000002.1"/>
</dbReference>
<dbReference type="InterPro" id="IPR002298">
    <property type="entry name" value="DNA_polymerase_A"/>
</dbReference>
<dbReference type="SUPFAM" id="SSF47807">
    <property type="entry name" value="5' to 3' exonuclease, C-terminal subdomain"/>
    <property type="match status" value="1"/>
</dbReference>
<dbReference type="GO" id="GO:0003887">
    <property type="term" value="F:DNA-directed DNA polymerase activity"/>
    <property type="evidence" value="ECO:0007669"/>
    <property type="project" value="UniProtKB-UniRule"/>
</dbReference>
<keyword evidence="11 17" id="KW-0239">DNA-directed DNA polymerase</keyword>
<dbReference type="SUPFAM" id="SSF56672">
    <property type="entry name" value="DNA/RNA polymerases"/>
    <property type="match status" value="1"/>
</dbReference>
<dbReference type="AlphaFoldDB" id="A0A7X6KT50"/>
<feature type="domain" description="5'-3' exonuclease" evidence="19">
    <location>
        <begin position="12"/>
        <end position="274"/>
    </location>
</feature>
<dbReference type="EMBL" id="JAAXOX010000002">
    <property type="protein sequence ID" value="NKY21794.1"/>
    <property type="molecule type" value="Genomic_DNA"/>
</dbReference>
<evidence type="ECO:0000256" key="3">
    <source>
        <dbReference type="ARBA" id="ARBA00020311"/>
    </source>
</evidence>
<evidence type="ECO:0000313" key="21">
    <source>
        <dbReference type="EMBL" id="NKY21794.1"/>
    </source>
</evidence>
<dbReference type="NCBIfam" id="NF004397">
    <property type="entry name" value="PRK05755.1"/>
    <property type="match status" value="1"/>
</dbReference>
<dbReference type="FunFam" id="1.10.150.20:FF:000002">
    <property type="entry name" value="DNA polymerase I"/>
    <property type="match status" value="1"/>
</dbReference>
<dbReference type="Pfam" id="PF01367">
    <property type="entry name" value="5_3_exonuc"/>
    <property type="match status" value="1"/>
</dbReference>
<evidence type="ECO:0000313" key="22">
    <source>
        <dbReference type="Proteomes" id="UP000581206"/>
    </source>
</evidence>
<dbReference type="Gene3D" id="1.20.1060.10">
    <property type="entry name" value="Taq DNA Polymerase, Chain T, domain 4"/>
    <property type="match status" value="1"/>
</dbReference>
<evidence type="ECO:0000259" key="20">
    <source>
        <dbReference type="SMART" id="SM00482"/>
    </source>
</evidence>
<dbReference type="SMART" id="SM00474">
    <property type="entry name" value="35EXOc"/>
    <property type="match status" value="1"/>
</dbReference>
<dbReference type="InterPro" id="IPR054690">
    <property type="entry name" value="DNA_polI_exonuclease"/>
</dbReference>
<evidence type="ECO:0000256" key="12">
    <source>
        <dbReference type="ARBA" id="ARBA00023125"/>
    </source>
</evidence>
<evidence type="ECO:0000256" key="4">
    <source>
        <dbReference type="ARBA" id="ARBA00022679"/>
    </source>
</evidence>
<protein>
    <recommendedName>
        <fullName evidence="3 16">DNA polymerase I</fullName>
        <ecNumber evidence="2 16">2.7.7.7</ecNumber>
    </recommendedName>
</protein>
<dbReference type="InterPro" id="IPR012337">
    <property type="entry name" value="RNaseH-like_sf"/>
</dbReference>
<reference evidence="21 22" key="1">
    <citation type="submission" date="2020-04" db="EMBL/GenBank/DDBJ databases">
        <title>MicrobeNet Type strains.</title>
        <authorList>
            <person name="Nicholson A.C."/>
        </authorList>
    </citation>
    <scope>NUCLEOTIDE SEQUENCE [LARGE SCALE GENOMIC DNA]</scope>
    <source>
        <strain evidence="21 22">ATCC BAA-788</strain>
    </source>
</reference>
<dbReference type="InterPro" id="IPR002421">
    <property type="entry name" value="5-3_exonuclease"/>
</dbReference>
<comment type="similarity">
    <text evidence="1 17">Belongs to the DNA polymerase type-A family.</text>
</comment>
<dbReference type="PANTHER" id="PTHR10133">
    <property type="entry name" value="DNA POLYMERASE I"/>
    <property type="match status" value="1"/>
</dbReference>
<comment type="function">
    <text evidence="15">In addition to polymerase activity, this DNA polymerase exhibits 3'-5' and 5'-3' exonuclease activity.</text>
</comment>
<keyword evidence="8 17" id="KW-0227">DNA damage</keyword>
<dbReference type="InterPro" id="IPR043502">
    <property type="entry name" value="DNA/RNA_pol_sf"/>
</dbReference>
<dbReference type="InterPro" id="IPR018320">
    <property type="entry name" value="DNA_polymerase_1"/>
</dbReference>
<dbReference type="GO" id="GO:0006302">
    <property type="term" value="P:double-strand break repair"/>
    <property type="evidence" value="ECO:0007669"/>
    <property type="project" value="TreeGrafter"/>
</dbReference>
<dbReference type="SMART" id="SM00475">
    <property type="entry name" value="53EXOc"/>
    <property type="match status" value="1"/>
</dbReference>
<proteinExistence type="inferred from homology"/>
<dbReference type="InterPro" id="IPR020046">
    <property type="entry name" value="5-3_exonucl_a-hlix_arch_N"/>
</dbReference>
<organism evidence="21 22">
    <name type="scientific">Cellulomonas denverensis</name>
    <dbReference type="NCBI Taxonomy" id="264297"/>
    <lineage>
        <taxon>Bacteria</taxon>
        <taxon>Bacillati</taxon>
        <taxon>Actinomycetota</taxon>
        <taxon>Actinomycetes</taxon>
        <taxon>Micrococcales</taxon>
        <taxon>Cellulomonadaceae</taxon>
        <taxon>Cellulomonas</taxon>
    </lineage>
</organism>
<dbReference type="Pfam" id="PF22619">
    <property type="entry name" value="DNA_polI_exo1"/>
    <property type="match status" value="1"/>
</dbReference>